<protein>
    <submittedName>
        <fullName evidence="1">Uncharacterized protein</fullName>
    </submittedName>
</protein>
<name>A0A4Y2UT72_ARAVE</name>
<proteinExistence type="predicted"/>
<evidence type="ECO:0000313" key="2">
    <source>
        <dbReference type="Proteomes" id="UP000499080"/>
    </source>
</evidence>
<dbReference type="Proteomes" id="UP000499080">
    <property type="component" value="Unassembled WGS sequence"/>
</dbReference>
<accession>A0A4Y2UT72</accession>
<organism evidence="1 2">
    <name type="scientific">Araneus ventricosus</name>
    <name type="common">Orbweaver spider</name>
    <name type="synonym">Epeira ventricosa</name>
    <dbReference type="NCBI Taxonomy" id="182803"/>
    <lineage>
        <taxon>Eukaryota</taxon>
        <taxon>Metazoa</taxon>
        <taxon>Ecdysozoa</taxon>
        <taxon>Arthropoda</taxon>
        <taxon>Chelicerata</taxon>
        <taxon>Arachnida</taxon>
        <taxon>Araneae</taxon>
        <taxon>Araneomorphae</taxon>
        <taxon>Entelegynae</taxon>
        <taxon>Araneoidea</taxon>
        <taxon>Araneidae</taxon>
        <taxon>Araneus</taxon>
    </lineage>
</organism>
<dbReference type="AlphaFoldDB" id="A0A4Y2UT72"/>
<reference evidence="1 2" key="1">
    <citation type="journal article" date="2019" name="Sci. Rep.">
        <title>Orb-weaving spider Araneus ventricosus genome elucidates the spidroin gene catalogue.</title>
        <authorList>
            <person name="Kono N."/>
            <person name="Nakamura H."/>
            <person name="Ohtoshi R."/>
            <person name="Moran D.A.P."/>
            <person name="Shinohara A."/>
            <person name="Yoshida Y."/>
            <person name="Fujiwara M."/>
            <person name="Mori M."/>
            <person name="Tomita M."/>
            <person name="Arakawa K."/>
        </authorList>
    </citation>
    <scope>NUCLEOTIDE SEQUENCE [LARGE SCALE GENOMIC DNA]</scope>
</reference>
<dbReference type="OrthoDB" id="6469757at2759"/>
<dbReference type="EMBL" id="BGPR01038999">
    <property type="protein sequence ID" value="GBO14896.1"/>
    <property type="molecule type" value="Genomic_DNA"/>
</dbReference>
<comment type="caution">
    <text evidence="1">The sequence shown here is derived from an EMBL/GenBank/DDBJ whole genome shotgun (WGS) entry which is preliminary data.</text>
</comment>
<keyword evidence="2" id="KW-1185">Reference proteome</keyword>
<gene>
    <name evidence="1" type="ORF">AVEN_4465_1</name>
</gene>
<evidence type="ECO:0000313" key="1">
    <source>
        <dbReference type="EMBL" id="GBO14896.1"/>
    </source>
</evidence>
<sequence>MGEEIPHICFTTQFGNASTLSGWENGLYLVGSICGIPCWWTQVQVQLGKSGLVRKLKERLIYKIPNISCKSAIGKKREHGKLDVSIDCGSRKFKDRVYIADSIDS</sequence>